<feature type="compositionally biased region" description="Basic and acidic residues" evidence="1">
    <location>
        <begin position="180"/>
        <end position="200"/>
    </location>
</feature>
<protein>
    <submittedName>
        <fullName evidence="2">Uncharacterized protein</fullName>
    </submittedName>
</protein>
<feature type="compositionally biased region" description="Basic and acidic residues" evidence="1">
    <location>
        <begin position="210"/>
        <end position="265"/>
    </location>
</feature>
<dbReference type="Pfam" id="PF06273">
    <property type="entry name" value="eIF-4B"/>
    <property type="match status" value="1"/>
</dbReference>
<dbReference type="GO" id="GO:0003743">
    <property type="term" value="F:translation initiation factor activity"/>
    <property type="evidence" value="ECO:0007669"/>
    <property type="project" value="InterPro"/>
</dbReference>
<evidence type="ECO:0000313" key="2">
    <source>
        <dbReference type="EMBL" id="KAI7843795.1"/>
    </source>
</evidence>
<comment type="caution">
    <text evidence="2">The sequence shown here is derived from an EMBL/GenBank/DDBJ whole genome shotgun (WGS) entry which is preliminary data.</text>
</comment>
<feature type="compositionally biased region" description="Low complexity" evidence="1">
    <location>
        <begin position="45"/>
        <end position="70"/>
    </location>
</feature>
<sequence>MLRVVEGSRDGRPPLGRDASSERAWRREGGAPEEPARERPRLNLAPRSAAPAAGAGAAAGASKASVFGAARPREEVLREQGRDAVKEDLRLEHEAVDRPETAEEKSLQEEITNLQIRVEAGEADAEYDGGEEGEGEGEEAEASSKTVAQALEELEGRLQKLQLELDSKAKYARAAGAQGEARERPPRREASPGGWRREGGEPNGAAAPRGFRDDRERGSFREERERRPASGTGEDRPPRREGEERRPRDNFPPRDRDASRDRPRW</sequence>
<dbReference type="AlphaFoldDB" id="A0AAD5DX69"/>
<evidence type="ECO:0000313" key="3">
    <source>
        <dbReference type="Proteomes" id="UP001205105"/>
    </source>
</evidence>
<dbReference type="Proteomes" id="UP001205105">
    <property type="component" value="Unassembled WGS sequence"/>
</dbReference>
<feature type="compositionally biased region" description="Basic and acidic residues" evidence="1">
    <location>
        <begin position="19"/>
        <end position="41"/>
    </location>
</feature>
<dbReference type="EMBL" id="JADXDR010000036">
    <property type="protein sequence ID" value="KAI7843795.1"/>
    <property type="molecule type" value="Genomic_DNA"/>
</dbReference>
<name>A0AAD5DX69_9CHLO</name>
<proteinExistence type="predicted"/>
<feature type="compositionally biased region" description="Basic and acidic residues" evidence="1">
    <location>
        <begin position="71"/>
        <end position="108"/>
    </location>
</feature>
<feature type="region of interest" description="Disordered" evidence="1">
    <location>
        <begin position="1"/>
        <end position="146"/>
    </location>
</feature>
<accession>A0AAD5DX69</accession>
<keyword evidence="3" id="KW-1185">Reference proteome</keyword>
<feature type="compositionally biased region" description="Acidic residues" evidence="1">
    <location>
        <begin position="121"/>
        <end position="141"/>
    </location>
</feature>
<reference evidence="2" key="1">
    <citation type="submission" date="2020-11" db="EMBL/GenBank/DDBJ databases">
        <title>Chlorella ohadii genome sequencing and assembly.</title>
        <authorList>
            <person name="Murik O."/>
            <person name="Treves H."/>
            <person name="Kedem I."/>
            <person name="Shotland Y."/>
            <person name="Kaplan A."/>
        </authorList>
    </citation>
    <scope>NUCLEOTIDE SEQUENCE</scope>
    <source>
        <strain evidence="2">1</strain>
    </source>
</reference>
<dbReference type="InterPro" id="IPR010433">
    <property type="entry name" value="EIF-4B_pln"/>
</dbReference>
<organism evidence="2 3">
    <name type="scientific">Chlorella ohadii</name>
    <dbReference type="NCBI Taxonomy" id="2649997"/>
    <lineage>
        <taxon>Eukaryota</taxon>
        <taxon>Viridiplantae</taxon>
        <taxon>Chlorophyta</taxon>
        <taxon>core chlorophytes</taxon>
        <taxon>Trebouxiophyceae</taxon>
        <taxon>Chlorellales</taxon>
        <taxon>Chlorellaceae</taxon>
        <taxon>Chlorella clade</taxon>
        <taxon>Chlorella</taxon>
    </lineage>
</organism>
<feature type="region of interest" description="Disordered" evidence="1">
    <location>
        <begin position="170"/>
        <end position="265"/>
    </location>
</feature>
<evidence type="ECO:0000256" key="1">
    <source>
        <dbReference type="SAM" id="MobiDB-lite"/>
    </source>
</evidence>
<gene>
    <name evidence="2" type="ORF">COHA_002693</name>
</gene>
<feature type="compositionally biased region" description="Basic and acidic residues" evidence="1">
    <location>
        <begin position="1"/>
        <end position="12"/>
    </location>
</feature>